<feature type="transmembrane region" description="Helical" evidence="8">
    <location>
        <begin position="143"/>
        <end position="168"/>
    </location>
</feature>
<dbReference type="AlphaFoldDB" id="A0A944CCF8"/>
<dbReference type="EMBL" id="QTKU01000001">
    <property type="protein sequence ID" value="MBS8259892.1"/>
    <property type="molecule type" value="Genomic_DNA"/>
</dbReference>
<proteinExistence type="inferred from homology"/>
<evidence type="ECO:0000256" key="8">
    <source>
        <dbReference type="RuleBase" id="RU363032"/>
    </source>
</evidence>
<evidence type="ECO:0000313" key="10">
    <source>
        <dbReference type="EMBL" id="MBS8259892.1"/>
    </source>
</evidence>
<dbReference type="PROSITE" id="PS50928">
    <property type="entry name" value="ABC_TM1"/>
    <property type="match status" value="1"/>
</dbReference>
<keyword evidence="5 8" id="KW-0812">Transmembrane</keyword>
<dbReference type="GO" id="GO:0043190">
    <property type="term" value="C:ATP-binding cassette (ABC) transporter complex"/>
    <property type="evidence" value="ECO:0007669"/>
    <property type="project" value="InterPro"/>
</dbReference>
<protein>
    <submittedName>
        <fullName evidence="10">Amino acid ABC transporter permease</fullName>
    </submittedName>
</protein>
<evidence type="ECO:0000259" key="9">
    <source>
        <dbReference type="PROSITE" id="PS50928"/>
    </source>
</evidence>
<dbReference type="PANTHER" id="PTHR30614:SF34">
    <property type="entry name" value="BLR6398 PROTEIN"/>
    <property type="match status" value="1"/>
</dbReference>
<dbReference type="NCBIfam" id="TIGR01726">
    <property type="entry name" value="HEQRo_perm_3TM"/>
    <property type="match status" value="1"/>
</dbReference>
<keyword evidence="3 8" id="KW-0813">Transport</keyword>
<dbReference type="PANTHER" id="PTHR30614">
    <property type="entry name" value="MEMBRANE COMPONENT OF AMINO ACID ABC TRANSPORTER"/>
    <property type="match status" value="1"/>
</dbReference>
<dbReference type="InterPro" id="IPR010065">
    <property type="entry name" value="AA_ABC_transptr_permease_3TM"/>
</dbReference>
<keyword evidence="4" id="KW-1003">Cell membrane</keyword>
<evidence type="ECO:0000256" key="1">
    <source>
        <dbReference type="ARBA" id="ARBA00004429"/>
    </source>
</evidence>
<evidence type="ECO:0000256" key="3">
    <source>
        <dbReference type="ARBA" id="ARBA00022448"/>
    </source>
</evidence>
<dbReference type="InterPro" id="IPR000515">
    <property type="entry name" value="MetI-like"/>
</dbReference>
<evidence type="ECO:0000256" key="7">
    <source>
        <dbReference type="ARBA" id="ARBA00023136"/>
    </source>
</evidence>
<feature type="transmembrane region" description="Helical" evidence="8">
    <location>
        <begin position="32"/>
        <end position="55"/>
    </location>
</feature>
<organism evidence="10 11">
    <name type="scientific">Roseibium polysiphoniae</name>
    <dbReference type="NCBI Taxonomy" id="2571221"/>
    <lineage>
        <taxon>Bacteria</taxon>
        <taxon>Pseudomonadati</taxon>
        <taxon>Pseudomonadota</taxon>
        <taxon>Alphaproteobacteria</taxon>
        <taxon>Hyphomicrobiales</taxon>
        <taxon>Stappiaceae</taxon>
        <taxon>Roseibium</taxon>
    </lineage>
</organism>
<evidence type="ECO:0000256" key="2">
    <source>
        <dbReference type="ARBA" id="ARBA00010072"/>
    </source>
</evidence>
<keyword evidence="7 8" id="KW-0472">Membrane</keyword>
<dbReference type="GO" id="GO:0006865">
    <property type="term" value="P:amino acid transport"/>
    <property type="evidence" value="ECO:0007669"/>
    <property type="project" value="TreeGrafter"/>
</dbReference>
<feature type="transmembrane region" description="Helical" evidence="8">
    <location>
        <begin position="99"/>
        <end position="122"/>
    </location>
</feature>
<comment type="subcellular location">
    <subcellularLocation>
        <location evidence="1">Cell inner membrane</location>
        <topology evidence="1">Multi-pass membrane protein</topology>
    </subcellularLocation>
    <subcellularLocation>
        <location evidence="8">Cell membrane</location>
        <topology evidence="8">Multi-pass membrane protein</topology>
    </subcellularLocation>
</comment>
<keyword evidence="6 8" id="KW-1133">Transmembrane helix</keyword>
<dbReference type="InterPro" id="IPR035906">
    <property type="entry name" value="MetI-like_sf"/>
</dbReference>
<feature type="transmembrane region" description="Helical" evidence="8">
    <location>
        <begin position="200"/>
        <end position="220"/>
    </location>
</feature>
<evidence type="ECO:0000313" key="11">
    <source>
        <dbReference type="Proteomes" id="UP000705379"/>
    </source>
</evidence>
<name>A0A944CCF8_9HYPH</name>
<evidence type="ECO:0000256" key="6">
    <source>
        <dbReference type="ARBA" id="ARBA00022989"/>
    </source>
</evidence>
<reference evidence="10" key="1">
    <citation type="submission" date="2018-08" db="EMBL/GenBank/DDBJ databases">
        <authorList>
            <person name="Jin W."/>
            <person name="Wang H."/>
            <person name="Yang Y."/>
            <person name="Li M."/>
            <person name="Liu J."/>
        </authorList>
    </citation>
    <scope>NUCLEOTIDE SEQUENCE</scope>
    <source>
        <strain evidence="10">AESS21</strain>
    </source>
</reference>
<comment type="similarity">
    <text evidence="2">Belongs to the binding-protein-dependent transport system permease family. HisMQ subfamily.</text>
</comment>
<dbReference type="InterPro" id="IPR043429">
    <property type="entry name" value="ArtM/GltK/GlnP/TcyL/YhdX-like"/>
</dbReference>
<dbReference type="CDD" id="cd06261">
    <property type="entry name" value="TM_PBP2"/>
    <property type="match status" value="1"/>
</dbReference>
<evidence type="ECO:0000256" key="4">
    <source>
        <dbReference type="ARBA" id="ARBA00022475"/>
    </source>
</evidence>
<dbReference type="Gene3D" id="1.10.3720.10">
    <property type="entry name" value="MetI-like"/>
    <property type="match status" value="1"/>
</dbReference>
<dbReference type="SUPFAM" id="SSF161098">
    <property type="entry name" value="MetI-like"/>
    <property type="match status" value="1"/>
</dbReference>
<sequence length="240" mass="26033">MEGRAMKDLFVDILGKPFGIVLFQLLDATQFTIYLSLIAFVGGGIIGLLVTSARMAPAKSLQRISTAYTWLFQSVPLLMLLFLLGLGMPRLFAINVDPWVAASLALTLYTSAYLSEVWRGALVAIPHGQAEGGKALGLTMPQIFLLIIVPQAFRLAIAPTVGFLVQIIKGTSLAYIIGFHDLMSIGKRWANSPVPGTQPFVIFPMMAMIYFALCFPLSVWSRRLEKRLGSSSAKGGAHAA</sequence>
<dbReference type="Proteomes" id="UP000705379">
    <property type="component" value="Unassembled WGS sequence"/>
</dbReference>
<evidence type="ECO:0000256" key="5">
    <source>
        <dbReference type="ARBA" id="ARBA00022692"/>
    </source>
</evidence>
<accession>A0A944CCF8</accession>
<comment type="caution">
    <text evidence="10">The sequence shown here is derived from an EMBL/GenBank/DDBJ whole genome shotgun (WGS) entry which is preliminary data.</text>
</comment>
<reference evidence="10" key="2">
    <citation type="journal article" date="2021" name="Microorganisms">
        <title>Bacterial Dimethylsulfoniopropionate Biosynthesis in the East China Sea.</title>
        <authorList>
            <person name="Liu J."/>
            <person name="Zhang Y."/>
            <person name="Liu J."/>
            <person name="Zhong H."/>
            <person name="Williams B.T."/>
            <person name="Zheng Y."/>
            <person name="Curson A.R.J."/>
            <person name="Sun C."/>
            <person name="Sun H."/>
            <person name="Song D."/>
            <person name="Wagner Mackenzie B."/>
            <person name="Bermejo Martinez A."/>
            <person name="Todd J.D."/>
            <person name="Zhang X.H."/>
        </authorList>
    </citation>
    <scope>NUCLEOTIDE SEQUENCE</scope>
    <source>
        <strain evidence="10">AESS21</strain>
    </source>
</reference>
<dbReference type="GO" id="GO:0022857">
    <property type="term" value="F:transmembrane transporter activity"/>
    <property type="evidence" value="ECO:0007669"/>
    <property type="project" value="InterPro"/>
</dbReference>
<feature type="transmembrane region" description="Helical" evidence="8">
    <location>
        <begin position="67"/>
        <end position="87"/>
    </location>
</feature>
<dbReference type="Pfam" id="PF00528">
    <property type="entry name" value="BPD_transp_1"/>
    <property type="match status" value="1"/>
</dbReference>
<gene>
    <name evidence="10" type="ORF">DYI23_06645</name>
</gene>
<feature type="domain" description="ABC transmembrane type-1" evidence="9">
    <location>
        <begin position="29"/>
        <end position="221"/>
    </location>
</feature>